<sequence>GESVTEPLTGFTNIGLMASFAGDSIDDIAGLTRETVLNGIGSFWKRDSTGLYYICTCITAPTATLDGAKVTLDVRLE</sequence>
<feature type="non-terminal residue" evidence="1">
    <location>
        <position position="77"/>
    </location>
</feature>
<dbReference type="AlphaFoldDB" id="A0A0B6ZWW0"/>
<reference evidence="1" key="1">
    <citation type="submission" date="2014-12" db="EMBL/GenBank/DDBJ databases">
        <title>Insight into the proteome of Arion vulgaris.</title>
        <authorList>
            <person name="Aradska J."/>
            <person name="Bulat T."/>
            <person name="Smidak R."/>
            <person name="Sarate P."/>
            <person name="Gangsoo J."/>
            <person name="Sialana F."/>
            <person name="Bilban M."/>
            <person name="Lubec G."/>
        </authorList>
    </citation>
    <scope>NUCLEOTIDE SEQUENCE</scope>
    <source>
        <tissue evidence="1">Skin</tissue>
    </source>
</reference>
<proteinExistence type="predicted"/>
<organism evidence="1">
    <name type="scientific">Arion vulgaris</name>
    <dbReference type="NCBI Taxonomy" id="1028688"/>
    <lineage>
        <taxon>Eukaryota</taxon>
        <taxon>Metazoa</taxon>
        <taxon>Spiralia</taxon>
        <taxon>Lophotrochozoa</taxon>
        <taxon>Mollusca</taxon>
        <taxon>Gastropoda</taxon>
        <taxon>Heterobranchia</taxon>
        <taxon>Euthyneura</taxon>
        <taxon>Panpulmonata</taxon>
        <taxon>Eupulmonata</taxon>
        <taxon>Stylommatophora</taxon>
        <taxon>Helicina</taxon>
        <taxon>Arionoidea</taxon>
        <taxon>Arionidae</taxon>
        <taxon>Arion</taxon>
    </lineage>
</organism>
<dbReference type="EMBL" id="HACG01025972">
    <property type="protein sequence ID" value="CEK72837.1"/>
    <property type="molecule type" value="Transcribed_RNA"/>
</dbReference>
<gene>
    <name evidence="1" type="primary">ORF84165</name>
</gene>
<protein>
    <submittedName>
        <fullName evidence="1">Uncharacterized protein</fullName>
    </submittedName>
</protein>
<feature type="non-terminal residue" evidence="1">
    <location>
        <position position="1"/>
    </location>
</feature>
<name>A0A0B6ZWW0_9EUPU</name>
<evidence type="ECO:0000313" key="1">
    <source>
        <dbReference type="EMBL" id="CEK72837.1"/>
    </source>
</evidence>
<accession>A0A0B6ZWW0</accession>